<dbReference type="GO" id="GO:0005524">
    <property type="term" value="F:ATP binding"/>
    <property type="evidence" value="ECO:0007669"/>
    <property type="project" value="InterPro"/>
</dbReference>
<name>A0A165YXN6_9EURY</name>
<proteinExistence type="predicted"/>
<keyword evidence="1" id="KW-1133">Transmembrane helix</keyword>
<dbReference type="AlphaFoldDB" id="A0A165YXN6"/>
<dbReference type="InterPro" id="IPR027417">
    <property type="entry name" value="P-loop_NTPase"/>
</dbReference>
<accession>A0A165YXN6</accession>
<dbReference type="EMBL" id="LWMT01000294">
    <property type="protein sequence ID" value="KZX09993.1"/>
    <property type="molecule type" value="Genomic_DNA"/>
</dbReference>
<comment type="caution">
    <text evidence="3">The sequence shown here is derived from an EMBL/GenBank/DDBJ whole genome shotgun (WGS) entry which is preliminary data.</text>
</comment>
<evidence type="ECO:0000259" key="2">
    <source>
        <dbReference type="Pfam" id="PF13175"/>
    </source>
</evidence>
<protein>
    <recommendedName>
        <fullName evidence="2">Endonuclease GajA/Old nuclease/RecF-like AAA domain-containing protein</fullName>
    </recommendedName>
</protein>
<dbReference type="InterPro" id="IPR041685">
    <property type="entry name" value="AAA_GajA/Old/RecF-like"/>
</dbReference>
<feature type="domain" description="Endonuclease GajA/Old nuclease/RecF-like AAA" evidence="2">
    <location>
        <begin position="1"/>
        <end position="113"/>
    </location>
</feature>
<sequence length="182" mass="21122">MLTNLKIENFKTFKNIDINLKNFNLLIGSNASGKSNFVSIFRFLNDIANVGLNDAISNQGGIKYLKNLINENNTPLKIETKAEEKFGFPVIEKEIHYFIEIFDIDYKLSIDFIENSGFQVNHECVKLNGSIDELDVKKIKPDQSNVNKCKLGKEKNITEDSHLMFLYLFYFIDFFFIFCVFM</sequence>
<dbReference type="Gene3D" id="3.40.50.300">
    <property type="entry name" value="P-loop containing nucleotide triphosphate hydrolases"/>
    <property type="match status" value="1"/>
</dbReference>
<evidence type="ECO:0000256" key="1">
    <source>
        <dbReference type="SAM" id="Phobius"/>
    </source>
</evidence>
<dbReference type="SUPFAM" id="SSF52540">
    <property type="entry name" value="P-loop containing nucleoside triphosphate hydrolases"/>
    <property type="match status" value="1"/>
</dbReference>
<dbReference type="GO" id="GO:0016887">
    <property type="term" value="F:ATP hydrolysis activity"/>
    <property type="evidence" value="ECO:0007669"/>
    <property type="project" value="InterPro"/>
</dbReference>
<reference evidence="3 4" key="1">
    <citation type="submission" date="2016-04" db="EMBL/GenBank/DDBJ databases">
        <title>Genome sequence of Methanobrevibacter filiformis DSM 11501.</title>
        <authorList>
            <person name="Poehlein A."/>
            <person name="Seedorf H."/>
            <person name="Daniel R."/>
        </authorList>
    </citation>
    <scope>NUCLEOTIDE SEQUENCE [LARGE SCALE GENOMIC DNA]</scope>
    <source>
        <strain evidence="3 4">DSM 11501</strain>
    </source>
</reference>
<dbReference type="PATRIC" id="fig|55758.3.peg.2164"/>
<dbReference type="RefSeq" id="WP_066974055.1">
    <property type="nucleotide sequence ID" value="NZ_LWMT01000294.1"/>
</dbReference>
<evidence type="ECO:0000313" key="4">
    <source>
        <dbReference type="Proteomes" id="UP000077066"/>
    </source>
</evidence>
<keyword evidence="1" id="KW-0812">Transmembrane</keyword>
<keyword evidence="1" id="KW-0472">Membrane</keyword>
<dbReference type="Proteomes" id="UP000077066">
    <property type="component" value="Unassembled WGS sequence"/>
</dbReference>
<evidence type="ECO:0000313" key="3">
    <source>
        <dbReference type="EMBL" id="KZX09993.1"/>
    </source>
</evidence>
<dbReference type="Pfam" id="PF13175">
    <property type="entry name" value="AAA_15"/>
    <property type="match status" value="1"/>
</dbReference>
<dbReference type="OrthoDB" id="96585at2157"/>
<organism evidence="3 4">
    <name type="scientific">Methanobrevibacter filiformis</name>
    <dbReference type="NCBI Taxonomy" id="55758"/>
    <lineage>
        <taxon>Archaea</taxon>
        <taxon>Methanobacteriati</taxon>
        <taxon>Methanobacteriota</taxon>
        <taxon>Methanomada group</taxon>
        <taxon>Methanobacteria</taxon>
        <taxon>Methanobacteriales</taxon>
        <taxon>Methanobacteriaceae</taxon>
        <taxon>Methanobrevibacter</taxon>
    </lineage>
</organism>
<keyword evidence="4" id="KW-1185">Reference proteome</keyword>
<gene>
    <name evidence="3" type="ORF">MBFIL_19430</name>
</gene>
<feature type="transmembrane region" description="Helical" evidence="1">
    <location>
        <begin position="163"/>
        <end position="181"/>
    </location>
</feature>
<dbReference type="STRING" id="55758.MBFIL_19430"/>